<evidence type="ECO:0000259" key="7">
    <source>
        <dbReference type="Pfam" id="PF00675"/>
    </source>
</evidence>
<keyword evidence="3" id="KW-0479">Metal-binding</keyword>
<dbReference type="SUPFAM" id="SSF63411">
    <property type="entry name" value="LuxS/MPP-like metallohydrolase"/>
    <property type="match status" value="2"/>
</dbReference>
<keyword evidence="4" id="KW-0378">Hydrolase</keyword>
<dbReference type="GO" id="GO:0051603">
    <property type="term" value="P:proteolysis involved in protein catabolic process"/>
    <property type="evidence" value="ECO:0007669"/>
    <property type="project" value="TreeGrafter"/>
</dbReference>
<dbReference type="WBParaSite" id="GPUH_0002351901-mRNA-1">
    <property type="protein sequence ID" value="GPUH_0002351901-mRNA-1"/>
    <property type="gene ID" value="GPUH_0002351901"/>
</dbReference>
<comment type="similarity">
    <text evidence="1">Belongs to the peptidase M16 family.</text>
</comment>
<dbReference type="GO" id="GO:0005739">
    <property type="term" value="C:mitochondrion"/>
    <property type="evidence" value="ECO:0007669"/>
    <property type="project" value="TreeGrafter"/>
</dbReference>
<reference evidence="9" key="1">
    <citation type="submission" date="2016-06" db="UniProtKB">
        <authorList>
            <consortium name="WormBaseParasite"/>
        </authorList>
    </citation>
    <scope>IDENTIFICATION</scope>
</reference>
<dbReference type="GO" id="GO:0004222">
    <property type="term" value="F:metalloendopeptidase activity"/>
    <property type="evidence" value="ECO:0007669"/>
    <property type="project" value="InterPro"/>
</dbReference>
<dbReference type="Pfam" id="PF00675">
    <property type="entry name" value="Peptidase_M16"/>
    <property type="match status" value="1"/>
</dbReference>
<dbReference type="InterPro" id="IPR007863">
    <property type="entry name" value="Peptidase_M16_C"/>
</dbReference>
<evidence type="ECO:0000256" key="1">
    <source>
        <dbReference type="ARBA" id="ARBA00007261"/>
    </source>
</evidence>
<proteinExistence type="inferred from homology"/>
<accession>A0A183ER98</accession>
<keyword evidence="5" id="KW-0862">Zinc</keyword>
<dbReference type="AlphaFoldDB" id="A0A183ER98"/>
<dbReference type="Pfam" id="PF05193">
    <property type="entry name" value="Peptidase_M16_C"/>
    <property type="match status" value="1"/>
</dbReference>
<protein>
    <submittedName>
        <fullName evidence="9">Peptidase_M16 domain-containing protein</fullName>
    </submittedName>
</protein>
<sequence length="281" mass="32080">LFQYRGLELANGLRVLLVSDPETDKSAASLDVNVGHLMDPWELPGLAHFCEHMLFMGTDKYPSENEYSKFISSHGGVTNAYTSADHTNYHFDIAPEYLSVSRAYGALDRFVQFFLCPLFTESATEREVRAVDSEFSNSLFNDQWRTLQLERQASFPSHDYCKFGTGNEKTLLLDAQEQGIEPREALLEFHNKYYSSDIMACSILGKESLDELEEMVTSLSFGDIAKKNVARKIWDEGPYGEEELGARIEVVPVKDLRNLNLTFPIRDYRDDYRSTPTNYIC</sequence>
<evidence type="ECO:0000313" key="9">
    <source>
        <dbReference type="WBParaSite" id="GPUH_0002351901-mRNA-1"/>
    </source>
</evidence>
<dbReference type="PROSITE" id="PS00143">
    <property type="entry name" value="INSULINASE"/>
    <property type="match status" value="1"/>
</dbReference>
<dbReference type="InterPro" id="IPR001431">
    <property type="entry name" value="Pept_M16_Zn_BS"/>
</dbReference>
<dbReference type="FunFam" id="3.30.830.10:FF:000004">
    <property type="entry name" value="Putative insulin-degrading enzyme"/>
    <property type="match status" value="1"/>
</dbReference>
<evidence type="ECO:0000256" key="5">
    <source>
        <dbReference type="ARBA" id="ARBA00022833"/>
    </source>
</evidence>
<dbReference type="InterPro" id="IPR011765">
    <property type="entry name" value="Pept_M16_N"/>
</dbReference>
<feature type="domain" description="Peptidase M16 C-terminal" evidence="8">
    <location>
        <begin position="183"/>
        <end position="280"/>
    </location>
</feature>
<name>A0A183ER98_9BILA</name>
<organism evidence="9">
    <name type="scientific">Gongylonema pulchrum</name>
    <dbReference type="NCBI Taxonomy" id="637853"/>
    <lineage>
        <taxon>Eukaryota</taxon>
        <taxon>Metazoa</taxon>
        <taxon>Ecdysozoa</taxon>
        <taxon>Nematoda</taxon>
        <taxon>Chromadorea</taxon>
        <taxon>Rhabditida</taxon>
        <taxon>Spirurina</taxon>
        <taxon>Spiruromorpha</taxon>
        <taxon>Spiruroidea</taxon>
        <taxon>Gongylonematidae</taxon>
        <taxon>Gongylonema</taxon>
    </lineage>
</organism>
<evidence type="ECO:0000256" key="4">
    <source>
        <dbReference type="ARBA" id="ARBA00022801"/>
    </source>
</evidence>
<dbReference type="GO" id="GO:0043171">
    <property type="term" value="P:peptide catabolic process"/>
    <property type="evidence" value="ECO:0007669"/>
    <property type="project" value="TreeGrafter"/>
</dbReference>
<keyword evidence="6" id="KW-0482">Metalloprotease</keyword>
<dbReference type="GO" id="GO:0046872">
    <property type="term" value="F:metal ion binding"/>
    <property type="evidence" value="ECO:0007669"/>
    <property type="project" value="UniProtKB-KW"/>
</dbReference>
<feature type="domain" description="Peptidase M16 N-terminal" evidence="7">
    <location>
        <begin position="14"/>
        <end position="152"/>
    </location>
</feature>
<evidence type="ECO:0000256" key="2">
    <source>
        <dbReference type="ARBA" id="ARBA00022670"/>
    </source>
</evidence>
<dbReference type="InterPro" id="IPR011249">
    <property type="entry name" value="Metalloenz_LuxS/M16"/>
</dbReference>
<dbReference type="GO" id="GO:0005829">
    <property type="term" value="C:cytosol"/>
    <property type="evidence" value="ECO:0007669"/>
    <property type="project" value="TreeGrafter"/>
</dbReference>
<keyword evidence="2" id="KW-0645">Protease</keyword>
<evidence type="ECO:0000256" key="6">
    <source>
        <dbReference type="ARBA" id="ARBA00023049"/>
    </source>
</evidence>
<dbReference type="PANTHER" id="PTHR43690:SF18">
    <property type="entry name" value="INSULIN-DEGRADING ENZYME-RELATED"/>
    <property type="match status" value="1"/>
</dbReference>
<dbReference type="PANTHER" id="PTHR43690">
    <property type="entry name" value="NARDILYSIN"/>
    <property type="match status" value="1"/>
</dbReference>
<evidence type="ECO:0000256" key="3">
    <source>
        <dbReference type="ARBA" id="ARBA00022723"/>
    </source>
</evidence>
<evidence type="ECO:0000259" key="8">
    <source>
        <dbReference type="Pfam" id="PF05193"/>
    </source>
</evidence>
<dbReference type="InterPro" id="IPR050626">
    <property type="entry name" value="Peptidase_M16"/>
</dbReference>
<dbReference type="Gene3D" id="3.30.830.10">
    <property type="entry name" value="Metalloenzyme, LuxS/M16 peptidase-like"/>
    <property type="match status" value="2"/>
</dbReference>